<organism evidence="4 5">
    <name type="scientific">Sphaeroforma arctica JP610</name>
    <dbReference type="NCBI Taxonomy" id="667725"/>
    <lineage>
        <taxon>Eukaryota</taxon>
        <taxon>Ichthyosporea</taxon>
        <taxon>Ichthyophonida</taxon>
        <taxon>Sphaeroforma</taxon>
    </lineage>
</organism>
<protein>
    <recommendedName>
        <fullName evidence="3">Thioredoxin domain-containing protein</fullName>
    </recommendedName>
</protein>
<proteinExistence type="predicted"/>
<dbReference type="RefSeq" id="XP_014154756.1">
    <property type="nucleotide sequence ID" value="XM_014299281.1"/>
</dbReference>
<dbReference type="EMBL" id="KQ242098">
    <property type="protein sequence ID" value="KNC80854.1"/>
    <property type="molecule type" value="Genomic_DNA"/>
</dbReference>
<dbReference type="GO" id="GO:0006457">
    <property type="term" value="P:protein folding"/>
    <property type="evidence" value="ECO:0007669"/>
    <property type="project" value="TreeGrafter"/>
</dbReference>
<keyword evidence="5" id="KW-1185">Reference proteome</keyword>
<dbReference type="CDD" id="cd02961">
    <property type="entry name" value="PDI_a_family"/>
    <property type="match status" value="1"/>
</dbReference>
<dbReference type="PANTHER" id="PTHR46295">
    <property type="entry name" value="ENDOPLASMIC RETICULUM RESIDENT PROTEIN 44"/>
    <property type="match status" value="1"/>
</dbReference>
<keyword evidence="2" id="KW-0732">Signal</keyword>
<dbReference type="GeneID" id="25907299"/>
<dbReference type="GO" id="GO:0005789">
    <property type="term" value="C:endoplasmic reticulum membrane"/>
    <property type="evidence" value="ECO:0007669"/>
    <property type="project" value="TreeGrafter"/>
</dbReference>
<name>A0A0L0FW28_9EUKA</name>
<dbReference type="SUPFAM" id="SSF52833">
    <property type="entry name" value="Thioredoxin-like"/>
    <property type="match status" value="3"/>
</dbReference>
<dbReference type="Pfam" id="PF00085">
    <property type="entry name" value="Thioredoxin"/>
    <property type="match status" value="1"/>
</dbReference>
<dbReference type="InterPro" id="IPR013766">
    <property type="entry name" value="Thioredoxin_domain"/>
</dbReference>
<evidence type="ECO:0000259" key="3">
    <source>
        <dbReference type="PROSITE" id="PS51352"/>
    </source>
</evidence>
<accession>A0A0L0FW28</accession>
<dbReference type="PANTHER" id="PTHR46295:SF1">
    <property type="entry name" value="ENDOPLASMIC RETICULUM RESIDENT PROTEIN 44"/>
    <property type="match status" value="1"/>
</dbReference>
<evidence type="ECO:0000256" key="1">
    <source>
        <dbReference type="SAM" id="MobiDB-lite"/>
    </source>
</evidence>
<dbReference type="Proteomes" id="UP000054560">
    <property type="component" value="Unassembled WGS sequence"/>
</dbReference>
<feature type="chain" id="PRO_5005538849" description="Thioredoxin domain-containing protein" evidence="2">
    <location>
        <begin position="21"/>
        <end position="609"/>
    </location>
</feature>
<dbReference type="AlphaFoldDB" id="A0A0L0FW28"/>
<dbReference type="eggNOG" id="KOG0912">
    <property type="taxonomic scope" value="Eukaryota"/>
</dbReference>
<reference evidence="4 5" key="1">
    <citation type="submission" date="2011-02" db="EMBL/GenBank/DDBJ databases">
        <title>The Genome Sequence of Sphaeroforma arctica JP610.</title>
        <authorList>
            <consortium name="The Broad Institute Genome Sequencing Platform"/>
            <person name="Russ C."/>
            <person name="Cuomo C."/>
            <person name="Young S.K."/>
            <person name="Zeng Q."/>
            <person name="Gargeya S."/>
            <person name="Alvarado L."/>
            <person name="Berlin A."/>
            <person name="Chapman S.B."/>
            <person name="Chen Z."/>
            <person name="Freedman E."/>
            <person name="Gellesch M."/>
            <person name="Goldberg J."/>
            <person name="Griggs A."/>
            <person name="Gujja S."/>
            <person name="Heilman E."/>
            <person name="Heiman D."/>
            <person name="Howarth C."/>
            <person name="Mehta T."/>
            <person name="Neiman D."/>
            <person name="Pearson M."/>
            <person name="Roberts A."/>
            <person name="Saif S."/>
            <person name="Shea T."/>
            <person name="Shenoy N."/>
            <person name="Sisk P."/>
            <person name="Stolte C."/>
            <person name="Sykes S."/>
            <person name="White J."/>
            <person name="Yandava C."/>
            <person name="Burger G."/>
            <person name="Gray M.W."/>
            <person name="Holland P.W.H."/>
            <person name="King N."/>
            <person name="Lang F.B.F."/>
            <person name="Roger A.J."/>
            <person name="Ruiz-Trillo I."/>
            <person name="Haas B."/>
            <person name="Nusbaum C."/>
            <person name="Birren B."/>
        </authorList>
    </citation>
    <scope>NUCLEOTIDE SEQUENCE [LARGE SCALE GENOMIC DNA]</scope>
    <source>
        <strain evidence="4 5">JP610</strain>
    </source>
</reference>
<dbReference type="Pfam" id="PF13848">
    <property type="entry name" value="Thioredoxin_6"/>
    <property type="match status" value="1"/>
</dbReference>
<evidence type="ECO:0000313" key="5">
    <source>
        <dbReference type="Proteomes" id="UP000054560"/>
    </source>
</evidence>
<feature type="domain" description="Thioredoxin" evidence="3">
    <location>
        <begin position="24"/>
        <end position="144"/>
    </location>
</feature>
<dbReference type="PROSITE" id="PS51352">
    <property type="entry name" value="THIOREDOXIN_2"/>
    <property type="match status" value="1"/>
</dbReference>
<dbReference type="InterPro" id="IPR036249">
    <property type="entry name" value="Thioredoxin-like_sf"/>
</dbReference>
<gene>
    <name evidence="4" type="ORF">SARC_06795</name>
</gene>
<dbReference type="InterPro" id="IPR052643">
    <property type="entry name" value="ERP44"/>
</dbReference>
<dbReference type="OrthoDB" id="294696at2759"/>
<sequence>MNLRKFSAIALASLVHCVTAEEIQAVGGAEPAVQAHGPVDLNAENFQQHLDKYEYTLVAFGAPWCPYSNALQPVLAQLSQVTQEQTNFAVGRVNCDDQKAVCQHNQITKYPTIKFIQEGITRPQEYRSARTVGALQTYIKKEMEPVVAPLGNLDVDTHLAENKAKKVVIAKFRHGRDTGDFKAFDNMAKTLRGHCQFYHTDQDHHFEGAVGNRLIVLKKHDDHEMYPDQNPDAEVLDDTTTAHLNEWLQAQCKPLIDELTFENSEALVEEGKPLMILFTKPDDSESREIFKKAVRDLVAHEASRYCKDFVKFLVADGTQFKHPLQHISKTMDDLPVLAVDSFKHMYDFGDFRDLQHSGRIQTFINNLFNNQLHERFHHGDMTAKTCMWRQTGGCIADGPREVHADKKCDAVLDAKTSGFCECGVEHFGVVLRMDCGHEKTTCEEKCQKAHEDSRNERLAQCMFKQTAKCDPDGPAEVNEDKDCLTIIHHGTSGRCECSPTGPVLKYTCKHDHFTCKDVCMKEMARLEHEITGDIKEGLAVDKALTGNAHEYQKGLVEDMKKNHAEAAAASEKQNNAQRAMDAEPEGESQFEKLGPSKRRYSFVGNRDEL</sequence>
<feature type="signal peptide" evidence="2">
    <location>
        <begin position="1"/>
        <end position="20"/>
    </location>
</feature>
<evidence type="ECO:0000256" key="2">
    <source>
        <dbReference type="SAM" id="SignalP"/>
    </source>
</evidence>
<dbReference type="STRING" id="667725.A0A0L0FW28"/>
<feature type="region of interest" description="Disordered" evidence="1">
    <location>
        <begin position="563"/>
        <end position="609"/>
    </location>
</feature>
<dbReference type="Gene3D" id="3.40.30.10">
    <property type="entry name" value="Glutaredoxin"/>
    <property type="match status" value="4"/>
</dbReference>
<dbReference type="GO" id="GO:0005793">
    <property type="term" value="C:endoplasmic reticulum-Golgi intermediate compartment"/>
    <property type="evidence" value="ECO:0007669"/>
    <property type="project" value="TreeGrafter"/>
</dbReference>
<evidence type="ECO:0000313" key="4">
    <source>
        <dbReference type="EMBL" id="KNC80854.1"/>
    </source>
</evidence>
<dbReference type="GO" id="GO:0003756">
    <property type="term" value="F:protein disulfide isomerase activity"/>
    <property type="evidence" value="ECO:0007669"/>
    <property type="project" value="TreeGrafter"/>
</dbReference>